<dbReference type="InterPro" id="IPR036388">
    <property type="entry name" value="WH-like_DNA-bd_sf"/>
</dbReference>
<dbReference type="Proteomes" id="UP000318080">
    <property type="component" value="Unassembled WGS sequence"/>
</dbReference>
<dbReference type="PANTHER" id="PTHR43214">
    <property type="entry name" value="TWO-COMPONENT RESPONSE REGULATOR"/>
    <property type="match status" value="1"/>
</dbReference>
<dbReference type="SUPFAM" id="SSF52172">
    <property type="entry name" value="CheY-like"/>
    <property type="match status" value="1"/>
</dbReference>
<evidence type="ECO:0000256" key="2">
    <source>
        <dbReference type="ARBA" id="ARBA00023125"/>
    </source>
</evidence>
<dbReference type="GO" id="GO:0003677">
    <property type="term" value="F:DNA binding"/>
    <property type="evidence" value="ECO:0007669"/>
    <property type="project" value="UniProtKB-KW"/>
</dbReference>
<organism evidence="6 7">
    <name type="scientific">Corynebacterium phoceense</name>
    <dbReference type="NCBI Taxonomy" id="1686286"/>
    <lineage>
        <taxon>Bacteria</taxon>
        <taxon>Bacillati</taxon>
        <taxon>Actinomycetota</taxon>
        <taxon>Actinomycetes</taxon>
        <taxon>Mycobacteriales</taxon>
        <taxon>Corynebacteriaceae</taxon>
        <taxon>Corynebacterium</taxon>
    </lineage>
</organism>
<dbReference type="PROSITE" id="PS50043">
    <property type="entry name" value="HTH_LUXR_2"/>
    <property type="match status" value="1"/>
</dbReference>
<dbReference type="RefSeq" id="WP_141629032.1">
    <property type="nucleotide sequence ID" value="NZ_VHIR01000011.1"/>
</dbReference>
<dbReference type="InterPro" id="IPR016032">
    <property type="entry name" value="Sig_transdc_resp-reg_C-effctor"/>
</dbReference>
<gene>
    <name evidence="6" type="ORF">EJK80_08410</name>
</gene>
<dbReference type="InterPro" id="IPR039420">
    <property type="entry name" value="WalR-like"/>
</dbReference>
<feature type="modified residue" description="4-aspartylphosphate" evidence="3">
    <location>
        <position position="54"/>
    </location>
</feature>
<keyword evidence="1 3" id="KW-0597">Phosphoprotein</keyword>
<dbReference type="PANTHER" id="PTHR43214:SF42">
    <property type="entry name" value="TRANSCRIPTIONAL REGULATORY PROTEIN DESR"/>
    <property type="match status" value="1"/>
</dbReference>
<dbReference type="Gene3D" id="3.40.50.2300">
    <property type="match status" value="1"/>
</dbReference>
<evidence type="ECO:0000259" key="4">
    <source>
        <dbReference type="PROSITE" id="PS50043"/>
    </source>
</evidence>
<dbReference type="CDD" id="cd06170">
    <property type="entry name" value="LuxR_C_like"/>
    <property type="match status" value="1"/>
</dbReference>
<dbReference type="PROSITE" id="PS50110">
    <property type="entry name" value="RESPONSE_REGULATORY"/>
    <property type="match status" value="1"/>
</dbReference>
<dbReference type="Pfam" id="PF00196">
    <property type="entry name" value="GerE"/>
    <property type="match status" value="1"/>
</dbReference>
<dbReference type="STRING" id="1686286.GCA_900092335_01661"/>
<feature type="domain" description="HTH luxR-type" evidence="4">
    <location>
        <begin position="130"/>
        <end position="195"/>
    </location>
</feature>
<dbReference type="AlphaFoldDB" id="A0A540R6B5"/>
<dbReference type="InterPro" id="IPR000792">
    <property type="entry name" value="Tscrpt_reg_LuxR_C"/>
</dbReference>
<evidence type="ECO:0000313" key="6">
    <source>
        <dbReference type="EMBL" id="TQE43187.1"/>
    </source>
</evidence>
<evidence type="ECO:0000256" key="1">
    <source>
        <dbReference type="ARBA" id="ARBA00022553"/>
    </source>
</evidence>
<evidence type="ECO:0000259" key="5">
    <source>
        <dbReference type="PROSITE" id="PS50110"/>
    </source>
</evidence>
<dbReference type="InterPro" id="IPR011006">
    <property type="entry name" value="CheY-like_superfamily"/>
</dbReference>
<dbReference type="GO" id="GO:0006355">
    <property type="term" value="P:regulation of DNA-templated transcription"/>
    <property type="evidence" value="ECO:0007669"/>
    <property type="project" value="InterPro"/>
</dbReference>
<dbReference type="SMART" id="SM00421">
    <property type="entry name" value="HTH_LUXR"/>
    <property type="match status" value="1"/>
</dbReference>
<sequence>MIKVAIADVEALVAQSLATLLGLEDDIEVVRTACSGRELIDWCAVHPIDVAVLDLQMPGLDGIDTAAQLSDAAVLIVTSHPRPQALKRALAANVLGFVPKTSSAEQFALAIRTVAQGKRFLDPEVAALAISAGESPLTDSEARVLDAAGTGASVADIAAQVCLAAGTTRNYLSSAMAKTGAQNRFEAYTVARERGWI</sequence>
<dbReference type="SMART" id="SM00448">
    <property type="entry name" value="REC"/>
    <property type="match status" value="1"/>
</dbReference>
<feature type="domain" description="Response regulatory" evidence="5">
    <location>
        <begin position="3"/>
        <end position="115"/>
    </location>
</feature>
<accession>A0A540R6B5</accession>
<dbReference type="SUPFAM" id="SSF46894">
    <property type="entry name" value="C-terminal effector domain of the bipartite response regulators"/>
    <property type="match status" value="1"/>
</dbReference>
<proteinExistence type="predicted"/>
<evidence type="ECO:0000256" key="3">
    <source>
        <dbReference type="PROSITE-ProRule" id="PRU00169"/>
    </source>
</evidence>
<keyword evidence="2" id="KW-0238">DNA-binding</keyword>
<name>A0A540R6B5_9CORY</name>
<dbReference type="CDD" id="cd17535">
    <property type="entry name" value="REC_NarL-like"/>
    <property type="match status" value="1"/>
</dbReference>
<dbReference type="InterPro" id="IPR001789">
    <property type="entry name" value="Sig_transdc_resp-reg_receiver"/>
</dbReference>
<dbReference type="Gene3D" id="1.10.10.10">
    <property type="entry name" value="Winged helix-like DNA-binding domain superfamily/Winged helix DNA-binding domain"/>
    <property type="match status" value="1"/>
</dbReference>
<protein>
    <submittedName>
        <fullName evidence="6">Response regulator transcription factor</fullName>
    </submittedName>
</protein>
<dbReference type="Pfam" id="PF00072">
    <property type="entry name" value="Response_reg"/>
    <property type="match status" value="1"/>
</dbReference>
<dbReference type="EMBL" id="VHIR01000011">
    <property type="protein sequence ID" value="TQE43187.1"/>
    <property type="molecule type" value="Genomic_DNA"/>
</dbReference>
<dbReference type="InterPro" id="IPR058245">
    <property type="entry name" value="NreC/VraR/RcsB-like_REC"/>
</dbReference>
<comment type="caution">
    <text evidence="6">The sequence shown here is derived from an EMBL/GenBank/DDBJ whole genome shotgun (WGS) entry which is preliminary data.</text>
</comment>
<dbReference type="GO" id="GO:0000160">
    <property type="term" value="P:phosphorelay signal transduction system"/>
    <property type="evidence" value="ECO:0007669"/>
    <property type="project" value="InterPro"/>
</dbReference>
<keyword evidence="7" id="KW-1185">Reference proteome</keyword>
<evidence type="ECO:0000313" key="7">
    <source>
        <dbReference type="Proteomes" id="UP000318080"/>
    </source>
</evidence>
<reference evidence="6 7" key="1">
    <citation type="submission" date="2019-06" db="EMBL/GenBank/DDBJ databases">
        <title>Draft genome of C. phoceense Strain 272.</title>
        <authorList>
            <person name="Pacheco L.G.C."/>
            <person name="Barberis C.M."/>
            <person name="Almuzara M.N."/>
            <person name="Traglia G.M."/>
            <person name="Santos C.S."/>
            <person name="Rocha D.J.P.G."/>
            <person name="Aguiar E.R.G.R."/>
            <person name="Vay C.A."/>
        </authorList>
    </citation>
    <scope>NUCLEOTIDE SEQUENCE [LARGE SCALE GENOMIC DNA]</scope>
    <source>
        <strain evidence="6 7">272</strain>
    </source>
</reference>